<evidence type="ECO:0000313" key="11">
    <source>
        <dbReference type="EMBL" id="KAK8894374.1"/>
    </source>
</evidence>
<comment type="similarity">
    <text evidence="2">Belongs to the flagellar radial spoke RSP3 family.</text>
</comment>
<keyword evidence="12" id="KW-1185">Reference proteome</keyword>
<evidence type="ECO:0000256" key="10">
    <source>
        <dbReference type="SAM" id="MobiDB-lite"/>
    </source>
</evidence>
<evidence type="ECO:0000256" key="2">
    <source>
        <dbReference type="ARBA" id="ARBA00006737"/>
    </source>
</evidence>
<evidence type="ECO:0000256" key="8">
    <source>
        <dbReference type="ARBA" id="ARBA00023273"/>
    </source>
</evidence>
<sequence>MDPKYTFQANARPIQDRARYREIPLEPTQQTCNIIVDPRIKHGSTYNRRNILTEQVTRITSYPRRKVNRSGDEEFETLKEGYSEALVQTDDFDGNVIIIKHEESVGVQTDPYTEKPIIHRKPAPLRAVGVKTNVPGTELFDFEVQVKPFVTTLVQKALTQAAMEYQEEEELKYMQIYLNAFKHTAQKEAEAIKRLEEAELKKYQEKEAIVAKRLAVENGQLEMRAKVLARGFAEWFVWDIHNDVIDHLQKKGYFYDEVQADIEKNYLPWLSEQVDAELVKPSIPQALFDKANQTAVEIADRAANQIEIDTQIINDQKEVKQISLLRSMIGEDRVASKIREAKKMNLLKKNDQDQENQEEEEEVSSTDNQSETNT</sequence>
<keyword evidence="9" id="KW-0175">Coiled coil</keyword>
<dbReference type="InterPro" id="IPR009290">
    <property type="entry name" value="Radial_spoke_3"/>
</dbReference>
<reference evidence="11 12" key="1">
    <citation type="submission" date="2024-04" db="EMBL/GenBank/DDBJ databases">
        <title>Tritrichomonas musculus Genome.</title>
        <authorList>
            <person name="Alves-Ferreira E."/>
            <person name="Grigg M."/>
            <person name="Lorenzi H."/>
            <person name="Galac M."/>
        </authorList>
    </citation>
    <scope>NUCLEOTIDE SEQUENCE [LARGE SCALE GENOMIC DNA]</scope>
    <source>
        <strain evidence="11 12">EAF2021</strain>
    </source>
</reference>
<proteinExistence type="inferred from homology"/>
<keyword evidence="5" id="KW-0282">Flagellum</keyword>
<dbReference type="PANTHER" id="PTHR21648:SF0">
    <property type="entry name" value="RADIAL SPOKE HEAD PROTEIN 3 HOMOLOG"/>
    <property type="match status" value="1"/>
</dbReference>
<accession>A0ABR2KTE7</accession>
<evidence type="ECO:0000256" key="3">
    <source>
        <dbReference type="ARBA" id="ARBA00022490"/>
    </source>
</evidence>
<gene>
    <name evidence="11" type="ORF">M9Y10_022809</name>
</gene>
<evidence type="ECO:0000256" key="6">
    <source>
        <dbReference type="ARBA" id="ARBA00023069"/>
    </source>
</evidence>
<evidence type="ECO:0000313" key="12">
    <source>
        <dbReference type="Proteomes" id="UP001470230"/>
    </source>
</evidence>
<comment type="subcellular location">
    <subcellularLocation>
        <location evidence="1">Cytoplasm</location>
        <location evidence="1">Cytoskeleton</location>
        <location evidence="1">Flagellum axoneme</location>
    </subcellularLocation>
</comment>
<dbReference type="Proteomes" id="UP001470230">
    <property type="component" value="Unassembled WGS sequence"/>
</dbReference>
<evidence type="ECO:0000256" key="9">
    <source>
        <dbReference type="SAM" id="Coils"/>
    </source>
</evidence>
<keyword evidence="3" id="KW-0963">Cytoplasm</keyword>
<evidence type="ECO:0000256" key="4">
    <source>
        <dbReference type="ARBA" id="ARBA00022553"/>
    </source>
</evidence>
<organism evidence="11 12">
    <name type="scientific">Tritrichomonas musculus</name>
    <dbReference type="NCBI Taxonomy" id="1915356"/>
    <lineage>
        <taxon>Eukaryota</taxon>
        <taxon>Metamonada</taxon>
        <taxon>Parabasalia</taxon>
        <taxon>Tritrichomonadida</taxon>
        <taxon>Tritrichomonadidae</taxon>
        <taxon>Tritrichomonas</taxon>
    </lineage>
</organism>
<keyword evidence="8" id="KW-0966">Cell projection</keyword>
<keyword evidence="7" id="KW-0206">Cytoskeleton</keyword>
<evidence type="ECO:0000256" key="1">
    <source>
        <dbReference type="ARBA" id="ARBA00004611"/>
    </source>
</evidence>
<keyword evidence="6" id="KW-0969">Cilium</keyword>
<dbReference type="EMBL" id="JAPFFF010000003">
    <property type="protein sequence ID" value="KAK8894374.1"/>
    <property type="molecule type" value="Genomic_DNA"/>
</dbReference>
<evidence type="ECO:0000256" key="5">
    <source>
        <dbReference type="ARBA" id="ARBA00022846"/>
    </source>
</evidence>
<comment type="caution">
    <text evidence="11">The sequence shown here is derived from an EMBL/GenBank/DDBJ whole genome shotgun (WGS) entry which is preliminary data.</text>
</comment>
<protein>
    <submittedName>
        <fullName evidence="11">Uncharacterized protein</fullName>
    </submittedName>
</protein>
<feature type="region of interest" description="Disordered" evidence="10">
    <location>
        <begin position="344"/>
        <end position="374"/>
    </location>
</feature>
<evidence type="ECO:0000256" key="7">
    <source>
        <dbReference type="ARBA" id="ARBA00023212"/>
    </source>
</evidence>
<keyword evidence="4" id="KW-0597">Phosphoprotein</keyword>
<feature type="compositionally biased region" description="Polar residues" evidence="10">
    <location>
        <begin position="365"/>
        <end position="374"/>
    </location>
</feature>
<name>A0ABR2KTE7_9EUKA</name>
<feature type="coiled-coil region" evidence="9">
    <location>
        <begin position="178"/>
        <end position="206"/>
    </location>
</feature>
<feature type="compositionally biased region" description="Acidic residues" evidence="10">
    <location>
        <begin position="353"/>
        <end position="364"/>
    </location>
</feature>
<dbReference type="Pfam" id="PF06098">
    <property type="entry name" value="Radial_spoke_3"/>
    <property type="match status" value="1"/>
</dbReference>
<dbReference type="PANTHER" id="PTHR21648">
    <property type="entry name" value="FLAGELLAR RADIAL SPOKE PROTEIN 3"/>
    <property type="match status" value="1"/>
</dbReference>